<dbReference type="SUPFAM" id="SSF53335">
    <property type="entry name" value="S-adenosyl-L-methionine-dependent methyltransferases"/>
    <property type="match status" value="1"/>
</dbReference>
<dbReference type="AlphaFoldDB" id="A0A835YFP7"/>
<evidence type="ECO:0000256" key="2">
    <source>
        <dbReference type="ARBA" id="ARBA00011977"/>
    </source>
</evidence>
<reference evidence="7" key="1">
    <citation type="journal article" date="2020" name="bioRxiv">
        <title>Comparative genomics of Chlamydomonas.</title>
        <authorList>
            <person name="Craig R.J."/>
            <person name="Hasan A.R."/>
            <person name="Ness R.W."/>
            <person name="Keightley P.D."/>
        </authorList>
    </citation>
    <scope>NUCLEOTIDE SEQUENCE</scope>
    <source>
        <strain evidence="7">CCAP 11/70</strain>
    </source>
</reference>
<protein>
    <recommendedName>
        <fullName evidence="2">tRNA (guanine(46)-N(7))-methyltransferase</fullName>
        <ecNumber evidence="2">2.1.1.33</ecNumber>
    </recommendedName>
</protein>
<gene>
    <name evidence="7" type="ORF">HYH03_000207</name>
</gene>
<dbReference type="OrthoDB" id="47276at2759"/>
<dbReference type="PROSITE" id="PS51625">
    <property type="entry name" value="SAM_MT_TRMB"/>
    <property type="match status" value="1"/>
</dbReference>
<evidence type="ECO:0000313" key="7">
    <source>
        <dbReference type="EMBL" id="KAG2501706.1"/>
    </source>
</evidence>
<evidence type="ECO:0000256" key="3">
    <source>
        <dbReference type="ARBA" id="ARBA00022603"/>
    </source>
</evidence>
<keyword evidence="3" id="KW-0489">Methyltransferase</keyword>
<dbReference type="InterPro" id="IPR029063">
    <property type="entry name" value="SAM-dependent_MTases_sf"/>
</dbReference>
<dbReference type="Gene3D" id="3.40.50.150">
    <property type="entry name" value="Vaccinia Virus protein VP39"/>
    <property type="match status" value="1"/>
</dbReference>
<dbReference type="GO" id="GO:0008176">
    <property type="term" value="F:tRNA (guanine(46)-N7)-methyltransferase activity"/>
    <property type="evidence" value="ECO:0007669"/>
    <property type="project" value="UniProtKB-EC"/>
</dbReference>
<dbReference type="PANTHER" id="PTHR23417:SF21">
    <property type="entry name" value="TRNA (GUANINE-N(7)-)-METHYLTRANSFERASE"/>
    <property type="match status" value="1"/>
</dbReference>
<comment type="catalytic activity">
    <reaction evidence="1">
        <text>guanosine(46) in tRNA + S-adenosyl-L-methionine = N(7)-methylguanosine(46) in tRNA + S-adenosyl-L-homocysteine</text>
        <dbReference type="Rhea" id="RHEA:42708"/>
        <dbReference type="Rhea" id="RHEA-COMP:10188"/>
        <dbReference type="Rhea" id="RHEA-COMP:10189"/>
        <dbReference type="ChEBI" id="CHEBI:57856"/>
        <dbReference type="ChEBI" id="CHEBI:59789"/>
        <dbReference type="ChEBI" id="CHEBI:74269"/>
        <dbReference type="ChEBI" id="CHEBI:74480"/>
        <dbReference type="EC" id="2.1.1.33"/>
    </reaction>
</comment>
<sequence length="472" mass="48729">MHPPLRGTALGSARCPRNTVQPLWPQYVPGAARGTVATRAASSHRCLQLAAPTANPAPRLRRQLPARQVVARGAKSPVPKHQTWLAGGGCDAPDSPFHELKLTEAERNAGGAIGRRNYSFLTSPAGQAPPDVDWSELFDDPSLPLVADLGCGAGRYVLLAAQRGGPGRNYLGVDVHKALLDRANRWAEARGLHGHTAYLQANAVVSAGALLGSYPGRVELVSVQYPDPQERRQRHMVGRELVEALARTLQPGGRVYLASDFEDTCAFMRNAFEAFGAAAFGPDPLHASAPTFPCAPIDTAAAPLRSASFPAGPLPRAVVTEKPSDAAGRAAAGPPASTSAAAAAPEAAGLGWAERRRAARQAAAAVAGLGAVGSSGAATAVVAQDGGRGGIPVVGLAAARVAAGAEAGAGGAVSEGWEDEGDLLFFPAAWASAGWLADNPVGAPTEREVYIERVTGGRIYRALLVRKGGRTR</sequence>
<dbReference type="EC" id="2.1.1.33" evidence="2"/>
<keyword evidence="5" id="KW-0949">S-adenosyl-L-methionine</keyword>
<evidence type="ECO:0000256" key="5">
    <source>
        <dbReference type="ARBA" id="ARBA00022691"/>
    </source>
</evidence>
<proteinExistence type="predicted"/>
<evidence type="ECO:0000256" key="1">
    <source>
        <dbReference type="ARBA" id="ARBA00000142"/>
    </source>
</evidence>
<organism evidence="7 8">
    <name type="scientific">Edaphochlamys debaryana</name>
    <dbReference type="NCBI Taxonomy" id="47281"/>
    <lineage>
        <taxon>Eukaryota</taxon>
        <taxon>Viridiplantae</taxon>
        <taxon>Chlorophyta</taxon>
        <taxon>core chlorophytes</taxon>
        <taxon>Chlorophyceae</taxon>
        <taxon>CS clade</taxon>
        <taxon>Chlamydomonadales</taxon>
        <taxon>Chlamydomonadales incertae sedis</taxon>
        <taxon>Edaphochlamys</taxon>
    </lineage>
</organism>
<comment type="caution">
    <text evidence="7">The sequence shown here is derived from an EMBL/GenBank/DDBJ whole genome shotgun (WGS) entry which is preliminary data.</text>
</comment>
<evidence type="ECO:0000256" key="6">
    <source>
        <dbReference type="ARBA" id="ARBA00022694"/>
    </source>
</evidence>
<dbReference type="Proteomes" id="UP000612055">
    <property type="component" value="Unassembled WGS sequence"/>
</dbReference>
<keyword evidence="6" id="KW-0819">tRNA processing</keyword>
<name>A0A835YFP7_9CHLO</name>
<dbReference type="Pfam" id="PF02390">
    <property type="entry name" value="Methyltransf_4"/>
    <property type="match status" value="1"/>
</dbReference>
<dbReference type="PANTHER" id="PTHR23417">
    <property type="entry name" value="3-DEOXY-D-MANNO-OCTULOSONIC-ACID TRANSFERASE/TRNA GUANINE-N 7 - -METHYLTRANSFERASE"/>
    <property type="match status" value="1"/>
</dbReference>
<evidence type="ECO:0000256" key="4">
    <source>
        <dbReference type="ARBA" id="ARBA00022679"/>
    </source>
</evidence>
<keyword evidence="8" id="KW-1185">Reference proteome</keyword>
<dbReference type="EMBL" id="JAEHOE010000001">
    <property type="protein sequence ID" value="KAG2501706.1"/>
    <property type="molecule type" value="Genomic_DNA"/>
</dbReference>
<keyword evidence="4" id="KW-0808">Transferase</keyword>
<dbReference type="GO" id="GO:0043527">
    <property type="term" value="C:tRNA methyltransferase complex"/>
    <property type="evidence" value="ECO:0007669"/>
    <property type="project" value="TreeGrafter"/>
</dbReference>
<evidence type="ECO:0000313" key="8">
    <source>
        <dbReference type="Proteomes" id="UP000612055"/>
    </source>
</evidence>
<dbReference type="InterPro" id="IPR003358">
    <property type="entry name" value="tRNA_(Gua-N-7)_MeTrfase_Trmb"/>
</dbReference>
<dbReference type="CDD" id="cd02440">
    <property type="entry name" value="AdoMet_MTases"/>
    <property type="match status" value="1"/>
</dbReference>
<accession>A0A835YFP7</accession>